<protein>
    <recommendedName>
        <fullName evidence="3">Head-tail joining protein</fullName>
    </recommendedName>
</protein>
<reference evidence="1 2" key="1">
    <citation type="submission" date="2019-08" db="EMBL/GenBank/DDBJ databases">
        <authorList>
            <person name="Luo N."/>
        </authorList>
    </citation>
    <scope>NUCLEOTIDE SEQUENCE [LARGE SCALE GENOMIC DNA]</scope>
    <source>
        <strain evidence="1 2">NCIMB 9442</strain>
    </source>
</reference>
<dbReference type="InterPro" id="IPR053734">
    <property type="entry name" value="Phage_Head-Tail_Connect_sf"/>
</dbReference>
<accession>A0ABS0IZ96</accession>
<keyword evidence="2" id="KW-1185">Reference proteome</keyword>
<dbReference type="InterPro" id="IPR008018">
    <property type="entry name" value="Phage_tail_attach_FII"/>
</dbReference>
<evidence type="ECO:0000313" key="2">
    <source>
        <dbReference type="Proteomes" id="UP001194469"/>
    </source>
</evidence>
<gene>
    <name evidence="1" type="ORF">FVW20_00280</name>
</gene>
<sequence>MSLRARVRADAARIFAGGFADPVTFLPLGGDPVTVRGIWKEGEQLVDAGDYMQVSSSAITVTILRTSLPQLPVIEEDRVQFEGAEYTVADVTPKHPNMLEVRLHRRPA</sequence>
<dbReference type="Gene3D" id="2.40.10.180">
    <property type="entry name" value="Phage tail proteins"/>
    <property type="match status" value="1"/>
</dbReference>
<evidence type="ECO:0008006" key="3">
    <source>
        <dbReference type="Google" id="ProtNLM"/>
    </source>
</evidence>
<dbReference type="RefSeq" id="WP_196607789.1">
    <property type="nucleotide sequence ID" value="NZ_VRYY01000006.1"/>
</dbReference>
<name>A0ABS0IZ96_9BACT</name>
<organism evidence="1 2">
    <name type="scientific">Nitratidesulfovibrio oxamicus</name>
    <dbReference type="NCBI Taxonomy" id="32016"/>
    <lineage>
        <taxon>Bacteria</taxon>
        <taxon>Pseudomonadati</taxon>
        <taxon>Thermodesulfobacteriota</taxon>
        <taxon>Desulfovibrionia</taxon>
        <taxon>Desulfovibrionales</taxon>
        <taxon>Desulfovibrionaceae</taxon>
        <taxon>Nitratidesulfovibrio</taxon>
    </lineage>
</organism>
<dbReference type="Pfam" id="PF05354">
    <property type="entry name" value="Phage_attach"/>
    <property type="match status" value="1"/>
</dbReference>
<dbReference type="Proteomes" id="UP001194469">
    <property type="component" value="Unassembled WGS sequence"/>
</dbReference>
<comment type="caution">
    <text evidence="1">The sequence shown here is derived from an EMBL/GenBank/DDBJ whole genome shotgun (WGS) entry which is preliminary data.</text>
</comment>
<dbReference type="EMBL" id="VRYY01000006">
    <property type="protein sequence ID" value="MBG3875501.1"/>
    <property type="molecule type" value="Genomic_DNA"/>
</dbReference>
<proteinExistence type="predicted"/>
<evidence type="ECO:0000313" key="1">
    <source>
        <dbReference type="EMBL" id="MBG3875501.1"/>
    </source>
</evidence>